<dbReference type="InterPro" id="IPR051404">
    <property type="entry name" value="TA_system_antitoxin"/>
</dbReference>
<gene>
    <name evidence="2" type="ORF">H6G05_18750</name>
</gene>
<keyword evidence="3" id="KW-1185">Reference proteome</keyword>
<dbReference type="EMBL" id="JACJQY010000037">
    <property type="protein sequence ID" value="MBD2318880.1"/>
    <property type="molecule type" value="Genomic_DNA"/>
</dbReference>
<evidence type="ECO:0000259" key="1">
    <source>
        <dbReference type="Pfam" id="PF15919"/>
    </source>
</evidence>
<dbReference type="SUPFAM" id="SSF143100">
    <property type="entry name" value="TTHA1013/TTHA0281-like"/>
    <property type="match status" value="1"/>
</dbReference>
<dbReference type="Proteomes" id="UP000618445">
    <property type="component" value="Unassembled WGS sequence"/>
</dbReference>
<evidence type="ECO:0000313" key="2">
    <source>
        <dbReference type="EMBL" id="MBD2318880.1"/>
    </source>
</evidence>
<dbReference type="PANTHER" id="PTHR34504:SF2">
    <property type="entry name" value="UPF0150 PROTEIN SSL0259"/>
    <property type="match status" value="1"/>
</dbReference>
<dbReference type="Pfam" id="PF15919">
    <property type="entry name" value="HicB_lk_antitox"/>
    <property type="match status" value="1"/>
</dbReference>
<name>A0ABR8CES2_9CYAN</name>
<dbReference type="Gene3D" id="3.30.160.250">
    <property type="match status" value="1"/>
</dbReference>
<dbReference type="InterPro" id="IPR031807">
    <property type="entry name" value="HicB-like"/>
</dbReference>
<reference evidence="2 3" key="1">
    <citation type="journal article" date="2020" name="ISME J.">
        <title>Comparative genomics reveals insights into cyanobacterial evolution and habitat adaptation.</title>
        <authorList>
            <person name="Chen M.Y."/>
            <person name="Teng W.K."/>
            <person name="Zhao L."/>
            <person name="Hu C.X."/>
            <person name="Zhou Y.K."/>
            <person name="Han B.P."/>
            <person name="Song L.R."/>
            <person name="Shu W.S."/>
        </authorList>
    </citation>
    <scope>NUCLEOTIDE SEQUENCE [LARGE SCALE GENOMIC DNA]</scope>
    <source>
        <strain evidence="2 3">FACHB-1050</strain>
    </source>
</reference>
<sequence length="99" mass="10839">MIDQYLIVLEKSDTGFSAYSPDVAGCIATGETLEDTTKLMRSALVLHLADVDELPKPRGIDAYVDALRDSEGEEFYLTHISVASLIANSQEVSCEQSRN</sequence>
<evidence type="ECO:0000313" key="3">
    <source>
        <dbReference type="Proteomes" id="UP000618445"/>
    </source>
</evidence>
<feature type="domain" description="HicB-like antitoxin of toxin-antitoxin system" evidence="1">
    <location>
        <begin position="5"/>
        <end position="91"/>
    </location>
</feature>
<comment type="caution">
    <text evidence="2">The sequence shown here is derived from an EMBL/GenBank/DDBJ whole genome shotgun (WGS) entry which is preliminary data.</text>
</comment>
<accession>A0ABR8CES2</accession>
<dbReference type="InterPro" id="IPR035069">
    <property type="entry name" value="TTHA1013/TTHA0281-like"/>
</dbReference>
<proteinExistence type="predicted"/>
<organism evidence="2 3">
    <name type="scientific">Phormidium tenue FACHB-1050</name>
    <dbReference type="NCBI Taxonomy" id="2692857"/>
    <lineage>
        <taxon>Bacteria</taxon>
        <taxon>Bacillati</taxon>
        <taxon>Cyanobacteriota</taxon>
        <taxon>Cyanophyceae</taxon>
        <taxon>Oscillatoriophycideae</taxon>
        <taxon>Oscillatoriales</taxon>
        <taxon>Oscillatoriaceae</taxon>
        <taxon>Phormidium</taxon>
    </lineage>
</organism>
<dbReference type="PANTHER" id="PTHR34504">
    <property type="entry name" value="ANTITOXIN HICB"/>
    <property type="match status" value="1"/>
</dbReference>
<protein>
    <submittedName>
        <fullName evidence="2">Type II toxin-antitoxin system HicB family antitoxin</fullName>
    </submittedName>
</protein>